<accession>A0ABN2SV58</accession>
<dbReference type="RefSeq" id="WP_344431681.1">
    <property type="nucleotide sequence ID" value="NZ_BAAANN010000066.1"/>
</dbReference>
<sequence>MTAPSDAATVVGTYARRAQFARAETTAVTRPRLLPKLLRTGPRVAEIPCGAGHFLTEYARTCVAVTLVDACPHMLAAAVEHAVLAGIPVDRTVPTVTYLQELEFLAEVDVVVAPNAALNQLARQASLTVMLTALRRVLRPGAEVLAQVACTYPGGGVDSATFYDAARQHGVWFPDRWLDPAHTGGAVLRCRRQHRDDDRLRIDFAYLDATGHTLHATTVELTLFSARRLRDAFTAAGFVRVRFLPGLDGLSEVLAVTGPGAES</sequence>
<dbReference type="SUPFAM" id="SSF53335">
    <property type="entry name" value="S-adenosyl-L-methionine-dependent methyltransferases"/>
    <property type="match status" value="1"/>
</dbReference>
<evidence type="ECO:0000313" key="3">
    <source>
        <dbReference type="Proteomes" id="UP001501116"/>
    </source>
</evidence>
<keyword evidence="3" id="KW-1185">Reference proteome</keyword>
<dbReference type="InterPro" id="IPR029063">
    <property type="entry name" value="SAM-dependent_MTases_sf"/>
</dbReference>
<dbReference type="EMBL" id="BAAANN010000066">
    <property type="protein sequence ID" value="GAA1992657.1"/>
    <property type="molecule type" value="Genomic_DNA"/>
</dbReference>
<reference evidence="2 3" key="1">
    <citation type="journal article" date="2019" name="Int. J. Syst. Evol. Microbiol.">
        <title>The Global Catalogue of Microorganisms (GCM) 10K type strain sequencing project: providing services to taxonomists for standard genome sequencing and annotation.</title>
        <authorList>
            <consortium name="The Broad Institute Genomics Platform"/>
            <consortium name="The Broad Institute Genome Sequencing Center for Infectious Disease"/>
            <person name="Wu L."/>
            <person name="Ma J."/>
        </authorList>
    </citation>
    <scope>NUCLEOTIDE SEQUENCE [LARGE SCALE GENOMIC DNA]</scope>
    <source>
        <strain evidence="2 3">JCM 14545</strain>
    </source>
</reference>
<dbReference type="CDD" id="cd02440">
    <property type="entry name" value="AdoMet_MTases"/>
    <property type="match status" value="1"/>
</dbReference>
<organism evidence="2 3">
    <name type="scientific">Amycolatopsis minnesotensis</name>
    <dbReference type="NCBI Taxonomy" id="337894"/>
    <lineage>
        <taxon>Bacteria</taxon>
        <taxon>Bacillati</taxon>
        <taxon>Actinomycetota</taxon>
        <taxon>Actinomycetes</taxon>
        <taxon>Pseudonocardiales</taxon>
        <taxon>Pseudonocardiaceae</taxon>
        <taxon>Amycolatopsis</taxon>
    </lineage>
</organism>
<dbReference type="Pfam" id="PF13649">
    <property type="entry name" value="Methyltransf_25"/>
    <property type="match status" value="1"/>
</dbReference>
<dbReference type="Proteomes" id="UP001501116">
    <property type="component" value="Unassembled WGS sequence"/>
</dbReference>
<name>A0ABN2SV58_9PSEU</name>
<proteinExistence type="predicted"/>
<gene>
    <name evidence="2" type="ORF">GCM10009754_84640</name>
</gene>
<evidence type="ECO:0000259" key="1">
    <source>
        <dbReference type="Pfam" id="PF13649"/>
    </source>
</evidence>
<comment type="caution">
    <text evidence="2">The sequence shown here is derived from an EMBL/GenBank/DDBJ whole genome shotgun (WGS) entry which is preliminary data.</text>
</comment>
<dbReference type="Gene3D" id="3.40.50.150">
    <property type="entry name" value="Vaccinia Virus protein VP39"/>
    <property type="match status" value="1"/>
</dbReference>
<dbReference type="InterPro" id="IPR041698">
    <property type="entry name" value="Methyltransf_25"/>
</dbReference>
<feature type="domain" description="Methyltransferase" evidence="1">
    <location>
        <begin position="44"/>
        <end position="141"/>
    </location>
</feature>
<evidence type="ECO:0000313" key="2">
    <source>
        <dbReference type="EMBL" id="GAA1992657.1"/>
    </source>
</evidence>
<protein>
    <recommendedName>
        <fullName evidence="1">Methyltransferase domain-containing protein</fullName>
    </recommendedName>
</protein>